<sequence length="66" mass="8015">MTLSSRRMQLQVSLFHHQNRLEHGKKICTENNKSRKNKCSTHYRKRRRKQKAMYVKARKEKQSNAT</sequence>
<protein>
    <submittedName>
        <fullName evidence="2">Uncharacterized protein</fullName>
    </submittedName>
</protein>
<organism evidence="2">
    <name type="scientific">Anguilla anguilla</name>
    <name type="common">European freshwater eel</name>
    <name type="synonym">Muraena anguilla</name>
    <dbReference type="NCBI Taxonomy" id="7936"/>
    <lineage>
        <taxon>Eukaryota</taxon>
        <taxon>Metazoa</taxon>
        <taxon>Chordata</taxon>
        <taxon>Craniata</taxon>
        <taxon>Vertebrata</taxon>
        <taxon>Euteleostomi</taxon>
        <taxon>Actinopterygii</taxon>
        <taxon>Neopterygii</taxon>
        <taxon>Teleostei</taxon>
        <taxon>Anguilliformes</taxon>
        <taxon>Anguillidae</taxon>
        <taxon>Anguilla</taxon>
    </lineage>
</organism>
<dbReference type="AlphaFoldDB" id="A0A0E9RRX8"/>
<evidence type="ECO:0000256" key="1">
    <source>
        <dbReference type="SAM" id="MobiDB-lite"/>
    </source>
</evidence>
<evidence type="ECO:0000313" key="2">
    <source>
        <dbReference type="EMBL" id="JAH31884.1"/>
    </source>
</evidence>
<feature type="compositionally biased region" description="Basic residues" evidence="1">
    <location>
        <begin position="34"/>
        <end position="59"/>
    </location>
</feature>
<dbReference type="EMBL" id="GBXM01076693">
    <property type="protein sequence ID" value="JAH31884.1"/>
    <property type="molecule type" value="Transcribed_RNA"/>
</dbReference>
<reference evidence="2" key="2">
    <citation type="journal article" date="2015" name="Fish Shellfish Immunol.">
        <title>Early steps in the European eel (Anguilla anguilla)-Vibrio vulnificus interaction in the gills: Role of the RtxA13 toxin.</title>
        <authorList>
            <person name="Callol A."/>
            <person name="Pajuelo D."/>
            <person name="Ebbesson L."/>
            <person name="Teles M."/>
            <person name="MacKenzie S."/>
            <person name="Amaro C."/>
        </authorList>
    </citation>
    <scope>NUCLEOTIDE SEQUENCE</scope>
</reference>
<name>A0A0E9RRX8_ANGAN</name>
<feature type="region of interest" description="Disordered" evidence="1">
    <location>
        <begin position="28"/>
        <end position="66"/>
    </location>
</feature>
<accession>A0A0E9RRX8</accession>
<reference evidence="2" key="1">
    <citation type="submission" date="2014-11" db="EMBL/GenBank/DDBJ databases">
        <authorList>
            <person name="Amaro Gonzalez C."/>
        </authorList>
    </citation>
    <scope>NUCLEOTIDE SEQUENCE</scope>
</reference>
<proteinExistence type="predicted"/>